<organism evidence="2">
    <name type="scientific">Sesamum radiatum</name>
    <name type="common">Black benniseed</name>
    <dbReference type="NCBI Taxonomy" id="300843"/>
    <lineage>
        <taxon>Eukaryota</taxon>
        <taxon>Viridiplantae</taxon>
        <taxon>Streptophyta</taxon>
        <taxon>Embryophyta</taxon>
        <taxon>Tracheophyta</taxon>
        <taxon>Spermatophyta</taxon>
        <taxon>Magnoliopsida</taxon>
        <taxon>eudicotyledons</taxon>
        <taxon>Gunneridae</taxon>
        <taxon>Pentapetalae</taxon>
        <taxon>asterids</taxon>
        <taxon>lamiids</taxon>
        <taxon>Lamiales</taxon>
        <taxon>Pedaliaceae</taxon>
        <taxon>Sesamum</taxon>
    </lineage>
</organism>
<reference evidence="2" key="1">
    <citation type="submission" date="2020-06" db="EMBL/GenBank/DDBJ databases">
        <authorList>
            <person name="Li T."/>
            <person name="Hu X."/>
            <person name="Zhang T."/>
            <person name="Song X."/>
            <person name="Zhang H."/>
            <person name="Dai N."/>
            <person name="Sheng W."/>
            <person name="Hou X."/>
            <person name="Wei L."/>
        </authorList>
    </citation>
    <scope>NUCLEOTIDE SEQUENCE</scope>
    <source>
        <strain evidence="2">G02</strain>
        <tissue evidence="2">Leaf</tissue>
    </source>
</reference>
<protein>
    <submittedName>
        <fullName evidence="2">Uncharacterized protein</fullName>
    </submittedName>
</protein>
<evidence type="ECO:0000256" key="1">
    <source>
        <dbReference type="SAM" id="MobiDB-lite"/>
    </source>
</evidence>
<dbReference type="EMBL" id="JACGWJ010000084">
    <property type="protein sequence ID" value="KAL0295128.1"/>
    <property type="molecule type" value="Genomic_DNA"/>
</dbReference>
<reference evidence="2" key="2">
    <citation type="journal article" date="2024" name="Plant">
        <title>Genomic evolution and insights into agronomic trait innovations of Sesamum species.</title>
        <authorList>
            <person name="Miao H."/>
            <person name="Wang L."/>
            <person name="Qu L."/>
            <person name="Liu H."/>
            <person name="Sun Y."/>
            <person name="Le M."/>
            <person name="Wang Q."/>
            <person name="Wei S."/>
            <person name="Zheng Y."/>
            <person name="Lin W."/>
            <person name="Duan Y."/>
            <person name="Cao H."/>
            <person name="Xiong S."/>
            <person name="Wang X."/>
            <person name="Wei L."/>
            <person name="Li C."/>
            <person name="Ma Q."/>
            <person name="Ju M."/>
            <person name="Zhao R."/>
            <person name="Li G."/>
            <person name="Mu C."/>
            <person name="Tian Q."/>
            <person name="Mei H."/>
            <person name="Zhang T."/>
            <person name="Gao T."/>
            <person name="Zhang H."/>
        </authorList>
    </citation>
    <scope>NUCLEOTIDE SEQUENCE</scope>
    <source>
        <strain evidence="2">G02</strain>
    </source>
</reference>
<gene>
    <name evidence="2" type="ORF">Sradi_6851300</name>
</gene>
<evidence type="ECO:0000313" key="2">
    <source>
        <dbReference type="EMBL" id="KAL0295128.1"/>
    </source>
</evidence>
<accession>A0AAW2JMA6</accession>
<name>A0AAW2JMA6_SESRA</name>
<sequence length="58" mass="6440">MYHLPRRFRPAPPPSPKRLPHCLAIDLGDGVRPTTSVAQRLGGDAGHRPQRQWPSPPP</sequence>
<feature type="region of interest" description="Disordered" evidence="1">
    <location>
        <begin position="30"/>
        <end position="58"/>
    </location>
</feature>
<comment type="caution">
    <text evidence="2">The sequence shown here is derived from an EMBL/GenBank/DDBJ whole genome shotgun (WGS) entry which is preliminary data.</text>
</comment>
<dbReference type="AlphaFoldDB" id="A0AAW2JMA6"/>
<proteinExistence type="predicted"/>